<name>A0A7J8I8E9_MOLMO</name>
<evidence type="ECO:0000313" key="2">
    <source>
        <dbReference type="EMBL" id="KAF6480863.1"/>
    </source>
</evidence>
<dbReference type="Proteomes" id="UP000550707">
    <property type="component" value="Unassembled WGS sequence"/>
</dbReference>
<evidence type="ECO:0000256" key="1">
    <source>
        <dbReference type="SAM" id="MobiDB-lite"/>
    </source>
</evidence>
<dbReference type="AlphaFoldDB" id="A0A7J8I8E9"/>
<dbReference type="InParanoid" id="A0A7J8I8E9"/>
<comment type="caution">
    <text evidence="2">The sequence shown here is derived from an EMBL/GenBank/DDBJ whole genome shotgun (WGS) entry which is preliminary data.</text>
</comment>
<accession>A0A7J8I8E9</accession>
<gene>
    <name evidence="2" type="ORF">HJG59_010657</name>
</gene>
<proteinExistence type="predicted"/>
<feature type="region of interest" description="Disordered" evidence="1">
    <location>
        <begin position="93"/>
        <end position="114"/>
    </location>
</feature>
<sequence>MGIHCNSFITSTGLNYFQNKKMSEENMDFLTLWSVCSLNTSIKTDQGSLEKWPNAELGLRKYRTRKRHLTVPKLSSLKWRTFKISKVVSRGLRSPPKEVPQATSQGTPGAIRSWKRQEGSCPRASEGVWPCCCLDLRLLTSITGMDTFLLF</sequence>
<protein>
    <submittedName>
        <fullName evidence="2">Uncharacterized protein</fullName>
    </submittedName>
</protein>
<evidence type="ECO:0000313" key="3">
    <source>
        <dbReference type="Proteomes" id="UP000550707"/>
    </source>
</evidence>
<organism evidence="2 3">
    <name type="scientific">Molossus molossus</name>
    <name type="common">Pallas' mastiff bat</name>
    <name type="synonym">Vespertilio molossus</name>
    <dbReference type="NCBI Taxonomy" id="27622"/>
    <lineage>
        <taxon>Eukaryota</taxon>
        <taxon>Metazoa</taxon>
        <taxon>Chordata</taxon>
        <taxon>Craniata</taxon>
        <taxon>Vertebrata</taxon>
        <taxon>Euteleostomi</taxon>
        <taxon>Mammalia</taxon>
        <taxon>Eutheria</taxon>
        <taxon>Laurasiatheria</taxon>
        <taxon>Chiroptera</taxon>
        <taxon>Yangochiroptera</taxon>
        <taxon>Molossidae</taxon>
        <taxon>Molossus</taxon>
    </lineage>
</organism>
<dbReference type="EMBL" id="JACASF010000004">
    <property type="protein sequence ID" value="KAF6480863.1"/>
    <property type="molecule type" value="Genomic_DNA"/>
</dbReference>
<reference evidence="2 3" key="1">
    <citation type="journal article" date="2020" name="Nature">
        <title>Six reference-quality genomes reveal evolution of bat adaptations.</title>
        <authorList>
            <person name="Jebb D."/>
            <person name="Huang Z."/>
            <person name="Pippel M."/>
            <person name="Hughes G.M."/>
            <person name="Lavrichenko K."/>
            <person name="Devanna P."/>
            <person name="Winkler S."/>
            <person name="Jermiin L.S."/>
            <person name="Skirmuntt E.C."/>
            <person name="Katzourakis A."/>
            <person name="Burkitt-Gray L."/>
            <person name="Ray D.A."/>
            <person name="Sullivan K.A.M."/>
            <person name="Roscito J.G."/>
            <person name="Kirilenko B.M."/>
            <person name="Davalos L.M."/>
            <person name="Corthals A.P."/>
            <person name="Power M.L."/>
            <person name="Jones G."/>
            <person name="Ransome R.D."/>
            <person name="Dechmann D.K.N."/>
            <person name="Locatelli A.G."/>
            <person name="Puechmaille S.J."/>
            <person name="Fedrigo O."/>
            <person name="Jarvis E.D."/>
            <person name="Hiller M."/>
            <person name="Vernes S.C."/>
            <person name="Myers E.W."/>
            <person name="Teeling E.C."/>
        </authorList>
    </citation>
    <scope>NUCLEOTIDE SEQUENCE [LARGE SCALE GENOMIC DNA]</scope>
    <source>
        <strain evidence="2">MMolMol1</strain>
        <tissue evidence="2">Muscle</tissue>
    </source>
</reference>
<keyword evidence="3" id="KW-1185">Reference proteome</keyword>